<keyword evidence="1" id="KW-0732">Signal</keyword>
<dbReference type="Proteomes" id="UP000663860">
    <property type="component" value="Unassembled WGS sequence"/>
</dbReference>
<name>A0A813PWH8_9BILA</name>
<evidence type="ECO:0000313" key="2">
    <source>
        <dbReference type="EMBL" id="CAF0759443.1"/>
    </source>
</evidence>
<feature type="chain" id="PRO_5036222625" evidence="1">
    <location>
        <begin position="21"/>
        <end position="116"/>
    </location>
</feature>
<dbReference type="EMBL" id="CAJNOE010000026">
    <property type="protein sequence ID" value="CAF0759443.1"/>
    <property type="molecule type" value="Genomic_DNA"/>
</dbReference>
<evidence type="ECO:0000313" key="3">
    <source>
        <dbReference type="EMBL" id="CAF3873831.1"/>
    </source>
</evidence>
<comment type="caution">
    <text evidence="2">The sequence shown here is derived from an EMBL/GenBank/DDBJ whole genome shotgun (WGS) entry which is preliminary data.</text>
</comment>
<gene>
    <name evidence="2" type="ORF">IZO911_LOCUS4627</name>
    <name evidence="3" type="ORF">KXQ929_LOCUS21365</name>
</gene>
<dbReference type="Proteomes" id="UP000663868">
    <property type="component" value="Unassembled WGS sequence"/>
</dbReference>
<protein>
    <submittedName>
        <fullName evidence="2">Uncharacterized protein</fullName>
    </submittedName>
</protein>
<proteinExistence type="predicted"/>
<reference evidence="2" key="1">
    <citation type="submission" date="2021-02" db="EMBL/GenBank/DDBJ databases">
        <authorList>
            <person name="Nowell W R."/>
        </authorList>
    </citation>
    <scope>NUCLEOTIDE SEQUENCE</scope>
</reference>
<organism evidence="2 4">
    <name type="scientific">Adineta steineri</name>
    <dbReference type="NCBI Taxonomy" id="433720"/>
    <lineage>
        <taxon>Eukaryota</taxon>
        <taxon>Metazoa</taxon>
        <taxon>Spiralia</taxon>
        <taxon>Gnathifera</taxon>
        <taxon>Rotifera</taxon>
        <taxon>Eurotatoria</taxon>
        <taxon>Bdelloidea</taxon>
        <taxon>Adinetida</taxon>
        <taxon>Adinetidae</taxon>
        <taxon>Adineta</taxon>
    </lineage>
</organism>
<evidence type="ECO:0000256" key="1">
    <source>
        <dbReference type="SAM" id="SignalP"/>
    </source>
</evidence>
<dbReference type="AlphaFoldDB" id="A0A813PWH8"/>
<evidence type="ECO:0000313" key="4">
    <source>
        <dbReference type="Proteomes" id="UP000663860"/>
    </source>
</evidence>
<sequence length="116" mass="11974">MEQATVSIFLLLVLLPMVASLTCYSCGPGGSCNDPFSSSGISSPSCNYQCVKAGTAGTITRSCAACPGVSVWVSGTGVSCCSDKDNCNGAWRSHDYSFALTGLIATLLVVLKIKCF</sequence>
<feature type="signal peptide" evidence="1">
    <location>
        <begin position="1"/>
        <end position="20"/>
    </location>
</feature>
<accession>A0A813PWH8</accession>
<dbReference type="EMBL" id="CAJOBB010001559">
    <property type="protein sequence ID" value="CAF3873831.1"/>
    <property type="molecule type" value="Genomic_DNA"/>
</dbReference>